<dbReference type="RefSeq" id="WP_149401749.1">
    <property type="nucleotide sequence ID" value="NZ_BIXY01000030.1"/>
</dbReference>
<name>A0A5A5TBB7_9CHLR</name>
<dbReference type="Proteomes" id="UP000322530">
    <property type="component" value="Unassembled WGS sequence"/>
</dbReference>
<gene>
    <name evidence="1" type="ORF">KDI_23350</name>
</gene>
<keyword evidence="2" id="KW-1185">Reference proteome</keyword>
<proteinExistence type="predicted"/>
<reference evidence="1 2" key="1">
    <citation type="submission" date="2019-01" db="EMBL/GenBank/DDBJ databases">
        <title>Draft genome sequence of Dictyobacter sp. Uno17.</title>
        <authorList>
            <person name="Wang C.M."/>
            <person name="Zheng Y."/>
            <person name="Sakai Y."/>
            <person name="Abe K."/>
            <person name="Yokota A."/>
            <person name="Yabe S."/>
        </authorList>
    </citation>
    <scope>NUCLEOTIDE SEQUENCE [LARGE SCALE GENOMIC DNA]</scope>
    <source>
        <strain evidence="1 2">Uno17</strain>
    </source>
</reference>
<dbReference type="AlphaFoldDB" id="A0A5A5TBB7"/>
<evidence type="ECO:0000313" key="2">
    <source>
        <dbReference type="Proteomes" id="UP000322530"/>
    </source>
</evidence>
<comment type="caution">
    <text evidence="1">The sequence shown here is derived from an EMBL/GenBank/DDBJ whole genome shotgun (WGS) entry which is preliminary data.</text>
</comment>
<sequence length="75" mass="7862">MILNDPGHDLRQVQYRGAIIQVATALSQVSHVTAVQAPRAASQPVASSSFFATDGSAVVITLSLNVDPSSLEVEQ</sequence>
<accession>A0A5A5TBB7</accession>
<protein>
    <submittedName>
        <fullName evidence="1">Uncharacterized protein</fullName>
    </submittedName>
</protein>
<organism evidence="1 2">
    <name type="scientific">Dictyobacter arantiisoli</name>
    <dbReference type="NCBI Taxonomy" id="2014874"/>
    <lineage>
        <taxon>Bacteria</taxon>
        <taxon>Bacillati</taxon>
        <taxon>Chloroflexota</taxon>
        <taxon>Ktedonobacteria</taxon>
        <taxon>Ktedonobacterales</taxon>
        <taxon>Dictyobacteraceae</taxon>
        <taxon>Dictyobacter</taxon>
    </lineage>
</organism>
<evidence type="ECO:0000313" key="1">
    <source>
        <dbReference type="EMBL" id="GCF08771.1"/>
    </source>
</evidence>
<dbReference type="OrthoDB" id="9782006at2"/>
<dbReference type="EMBL" id="BIXY01000030">
    <property type="protein sequence ID" value="GCF08771.1"/>
    <property type="molecule type" value="Genomic_DNA"/>
</dbReference>